<feature type="coiled-coil region" evidence="14">
    <location>
        <begin position="80"/>
        <end position="107"/>
    </location>
</feature>
<keyword evidence="9 12" id="KW-0472">Membrane</keyword>
<keyword evidence="7 12" id="KW-1133">Transmembrane helix</keyword>
<dbReference type="SUPFAM" id="SSF56024">
    <property type="entry name" value="Phospholipase D/nuclease"/>
    <property type="match status" value="2"/>
</dbReference>
<comment type="caution">
    <text evidence="16">The sequence shown here is derived from an EMBL/GenBank/DDBJ whole genome shotgun (WGS) entry which is preliminary data.</text>
</comment>
<feature type="transmembrane region" description="Helical" evidence="12">
    <location>
        <begin position="12"/>
        <end position="33"/>
    </location>
</feature>
<dbReference type="Proteomes" id="UP001501456">
    <property type="component" value="Unassembled WGS sequence"/>
</dbReference>
<dbReference type="EC" id="2.7.8.-" evidence="12 13"/>
<evidence type="ECO:0000256" key="13">
    <source>
        <dbReference type="NCBIfam" id="TIGR04265"/>
    </source>
</evidence>
<dbReference type="Pfam" id="PF13396">
    <property type="entry name" value="PLDc_N"/>
    <property type="match status" value="1"/>
</dbReference>
<gene>
    <name evidence="16" type="primary">cls</name>
    <name evidence="16" type="ORF">GCM10022271_19190</name>
</gene>
<keyword evidence="14" id="KW-0175">Coiled coil</keyword>
<comment type="function">
    <text evidence="12">Catalyzes the reversible phosphatidyl group transfer from one phosphatidylglycerol molecule to another to form cardiolipin (CL) (diphosphatidylglycerol) and glycerol.</text>
</comment>
<sequence>MLTFIKEHILTILIVLNYIIAISAAFTILLKNINPTKTLSYIIVLVFFPFLGILVYYLFGQEYRKNKIFNRKHILNRSLIKKINKDLELNEQELKEVDQTLEEKIKLVKLLHKSENAPLTLHNDVEILINGNKKFEVLLEDLKQAKNHIHLEYYILKDDKIGGQIIDILCEKAKQGVAVRLSVDDVGSKISSASKKRLKNSGVSFYPFMPVLFPKFTGKMNYRNHRKIAIIDGLIGYLGGINISDNYVNYENDALFWRDTHIRIQGEAVKLLQIHFLTTWDFVSGSDIQVSKQFFPESKTKKETKVQIAASGPDTDWANIMEAILTAINTADNYIYITTPYFIPNQQIITALQIASRSGVDVRIIIPKKSDSWIANHATNSYLQSLMEAGVKVYRYTKGFVHAKTQVVDDIFTSIGTANLDYRSFNINFEINALIYNEAVSKQLKKQFLEDIKDSQEIELKRWEQRPKLMKLKESYSRLWAPLL</sequence>
<dbReference type="InterPro" id="IPR025202">
    <property type="entry name" value="PLD-like_dom"/>
</dbReference>
<accession>A0ABP7H6U2</accession>
<evidence type="ECO:0000256" key="9">
    <source>
        <dbReference type="ARBA" id="ARBA00023136"/>
    </source>
</evidence>
<evidence type="ECO:0000256" key="1">
    <source>
        <dbReference type="ARBA" id="ARBA00004651"/>
    </source>
</evidence>
<organism evidence="16 17">
    <name type="scientific">Corallibacter vietnamensis</name>
    <dbReference type="NCBI Taxonomy" id="904130"/>
    <lineage>
        <taxon>Bacteria</taxon>
        <taxon>Pseudomonadati</taxon>
        <taxon>Bacteroidota</taxon>
        <taxon>Flavobacteriia</taxon>
        <taxon>Flavobacteriales</taxon>
        <taxon>Flavobacteriaceae</taxon>
        <taxon>Corallibacter</taxon>
    </lineage>
</organism>
<evidence type="ECO:0000259" key="15">
    <source>
        <dbReference type="PROSITE" id="PS50035"/>
    </source>
</evidence>
<evidence type="ECO:0000256" key="7">
    <source>
        <dbReference type="ARBA" id="ARBA00022989"/>
    </source>
</evidence>
<feature type="transmembrane region" description="Helical" evidence="12">
    <location>
        <begin position="39"/>
        <end position="59"/>
    </location>
</feature>
<dbReference type="PANTHER" id="PTHR21248">
    <property type="entry name" value="CARDIOLIPIN SYNTHASE"/>
    <property type="match status" value="1"/>
</dbReference>
<evidence type="ECO:0000256" key="11">
    <source>
        <dbReference type="ARBA" id="ARBA00023264"/>
    </source>
</evidence>
<comment type="similarity">
    <text evidence="12">Belongs to the phospholipase D family. Cardiolipin synthase subfamily.</text>
</comment>
<dbReference type="CDD" id="cd09110">
    <property type="entry name" value="PLDc_CLS_1"/>
    <property type="match status" value="1"/>
</dbReference>
<keyword evidence="4 12" id="KW-0808">Transferase</keyword>
<dbReference type="NCBIfam" id="TIGR04265">
    <property type="entry name" value="bac_cardiolipin"/>
    <property type="match status" value="1"/>
</dbReference>
<dbReference type="InterPro" id="IPR001736">
    <property type="entry name" value="PLipase_D/transphosphatidylase"/>
</dbReference>
<feature type="domain" description="PLD phosphodiesterase" evidence="15">
    <location>
        <begin position="220"/>
        <end position="247"/>
    </location>
</feature>
<evidence type="ECO:0000256" key="10">
    <source>
        <dbReference type="ARBA" id="ARBA00023209"/>
    </source>
</evidence>
<dbReference type="RefSeq" id="WP_344729893.1">
    <property type="nucleotide sequence ID" value="NZ_BAABBI010000002.1"/>
</dbReference>
<evidence type="ECO:0000256" key="5">
    <source>
        <dbReference type="ARBA" id="ARBA00022692"/>
    </source>
</evidence>
<dbReference type="PROSITE" id="PS50035">
    <property type="entry name" value="PLD"/>
    <property type="match status" value="2"/>
</dbReference>
<keyword evidence="5 12" id="KW-0812">Transmembrane</keyword>
<keyword evidence="11 12" id="KW-1208">Phospholipid metabolism</keyword>
<feature type="domain" description="PLD phosphodiesterase" evidence="15">
    <location>
        <begin position="397"/>
        <end position="424"/>
    </location>
</feature>
<feature type="active site" evidence="12">
    <location>
        <position position="402"/>
    </location>
</feature>
<dbReference type="InterPro" id="IPR027379">
    <property type="entry name" value="CLS_N"/>
</dbReference>
<evidence type="ECO:0000256" key="4">
    <source>
        <dbReference type="ARBA" id="ARBA00022679"/>
    </source>
</evidence>
<dbReference type="SMART" id="SM00155">
    <property type="entry name" value="PLDc"/>
    <property type="match status" value="2"/>
</dbReference>
<keyword evidence="3 12" id="KW-0444">Lipid biosynthesis</keyword>
<dbReference type="Gene3D" id="3.30.870.10">
    <property type="entry name" value="Endonuclease Chain A"/>
    <property type="match status" value="2"/>
</dbReference>
<feature type="active site" evidence="12">
    <location>
        <position position="225"/>
    </location>
</feature>
<evidence type="ECO:0000256" key="12">
    <source>
        <dbReference type="HAMAP-Rule" id="MF_01916"/>
    </source>
</evidence>
<keyword evidence="8 12" id="KW-0443">Lipid metabolism</keyword>
<evidence type="ECO:0000313" key="17">
    <source>
        <dbReference type="Proteomes" id="UP001501456"/>
    </source>
</evidence>
<dbReference type="Pfam" id="PF13091">
    <property type="entry name" value="PLDc_2"/>
    <property type="match status" value="2"/>
</dbReference>
<feature type="active site" evidence="12">
    <location>
        <position position="409"/>
    </location>
</feature>
<evidence type="ECO:0000256" key="6">
    <source>
        <dbReference type="ARBA" id="ARBA00022737"/>
    </source>
</evidence>
<evidence type="ECO:0000256" key="2">
    <source>
        <dbReference type="ARBA" id="ARBA00022475"/>
    </source>
</evidence>
<evidence type="ECO:0000313" key="16">
    <source>
        <dbReference type="EMBL" id="GAA3786800.1"/>
    </source>
</evidence>
<evidence type="ECO:0000256" key="14">
    <source>
        <dbReference type="SAM" id="Coils"/>
    </source>
</evidence>
<keyword evidence="17" id="KW-1185">Reference proteome</keyword>
<comment type="catalytic activity">
    <reaction evidence="12">
        <text>2 a 1,2-diacyl-sn-glycero-3-phospho-(1'-sn-glycerol) = a cardiolipin + glycerol</text>
        <dbReference type="Rhea" id="RHEA:31451"/>
        <dbReference type="ChEBI" id="CHEBI:17754"/>
        <dbReference type="ChEBI" id="CHEBI:62237"/>
        <dbReference type="ChEBI" id="CHEBI:64716"/>
    </reaction>
</comment>
<dbReference type="InterPro" id="IPR030874">
    <property type="entry name" value="Cardiolipin_synth_Firmi"/>
</dbReference>
<keyword evidence="6" id="KW-0677">Repeat</keyword>
<keyword evidence="2 12" id="KW-1003">Cell membrane</keyword>
<feature type="active site" evidence="12">
    <location>
        <position position="404"/>
    </location>
</feature>
<reference evidence="17" key="1">
    <citation type="journal article" date="2019" name="Int. J. Syst. Evol. Microbiol.">
        <title>The Global Catalogue of Microorganisms (GCM) 10K type strain sequencing project: providing services to taxonomists for standard genome sequencing and annotation.</title>
        <authorList>
            <consortium name="The Broad Institute Genomics Platform"/>
            <consortium name="The Broad Institute Genome Sequencing Center for Infectious Disease"/>
            <person name="Wu L."/>
            <person name="Ma J."/>
        </authorList>
    </citation>
    <scope>NUCLEOTIDE SEQUENCE [LARGE SCALE GENOMIC DNA]</scope>
    <source>
        <strain evidence="17">JCM 17525</strain>
    </source>
</reference>
<protein>
    <recommendedName>
        <fullName evidence="12 13">Cardiolipin synthase</fullName>
        <shortName evidence="12">CL synthase</shortName>
        <ecNumber evidence="12 13">2.7.8.-</ecNumber>
    </recommendedName>
</protein>
<dbReference type="HAMAP" id="MF_01916">
    <property type="entry name" value="Cardiolipin_synth_Cls"/>
    <property type="match status" value="1"/>
</dbReference>
<dbReference type="EMBL" id="BAABBI010000002">
    <property type="protein sequence ID" value="GAA3786800.1"/>
    <property type="molecule type" value="Genomic_DNA"/>
</dbReference>
<proteinExistence type="inferred from homology"/>
<name>A0ABP7H6U2_9FLAO</name>
<evidence type="ECO:0000256" key="8">
    <source>
        <dbReference type="ARBA" id="ARBA00023098"/>
    </source>
</evidence>
<feature type="active site" evidence="12">
    <location>
        <position position="227"/>
    </location>
</feature>
<dbReference type="CDD" id="cd09112">
    <property type="entry name" value="PLDc_CLS_2"/>
    <property type="match status" value="1"/>
</dbReference>
<evidence type="ECO:0000256" key="3">
    <source>
        <dbReference type="ARBA" id="ARBA00022516"/>
    </source>
</evidence>
<dbReference type="PANTHER" id="PTHR21248:SF22">
    <property type="entry name" value="PHOSPHOLIPASE D"/>
    <property type="match status" value="1"/>
</dbReference>
<comment type="subcellular location">
    <subcellularLocation>
        <location evidence="1 12">Cell membrane</location>
        <topology evidence="1 12">Multi-pass membrane protein</topology>
    </subcellularLocation>
</comment>
<feature type="active site" evidence="12">
    <location>
        <position position="232"/>
    </location>
</feature>
<dbReference type="InterPro" id="IPR022924">
    <property type="entry name" value="Cardiolipin_synthase"/>
</dbReference>
<keyword evidence="10 12" id="KW-0594">Phospholipid biosynthesis</keyword>